<reference evidence="1" key="2">
    <citation type="journal article" date="2015" name="Fish Shellfish Immunol.">
        <title>Early steps in the European eel (Anguilla anguilla)-Vibrio vulnificus interaction in the gills: Role of the RtxA13 toxin.</title>
        <authorList>
            <person name="Callol A."/>
            <person name="Pajuelo D."/>
            <person name="Ebbesson L."/>
            <person name="Teles M."/>
            <person name="MacKenzie S."/>
            <person name="Amaro C."/>
        </authorList>
    </citation>
    <scope>NUCLEOTIDE SEQUENCE</scope>
</reference>
<sequence>MSQFLIHYYFTITASACSNRFTFYKGGGADYSLQFQAT</sequence>
<dbReference type="AlphaFoldDB" id="A0A0E9W4J2"/>
<evidence type="ECO:0000313" key="1">
    <source>
        <dbReference type="EMBL" id="JAH84515.1"/>
    </source>
</evidence>
<proteinExistence type="predicted"/>
<protein>
    <submittedName>
        <fullName evidence="1">Uncharacterized protein</fullName>
    </submittedName>
</protein>
<accession>A0A0E9W4J2</accession>
<name>A0A0E9W4J2_ANGAN</name>
<organism evidence="1">
    <name type="scientific">Anguilla anguilla</name>
    <name type="common">European freshwater eel</name>
    <name type="synonym">Muraena anguilla</name>
    <dbReference type="NCBI Taxonomy" id="7936"/>
    <lineage>
        <taxon>Eukaryota</taxon>
        <taxon>Metazoa</taxon>
        <taxon>Chordata</taxon>
        <taxon>Craniata</taxon>
        <taxon>Vertebrata</taxon>
        <taxon>Euteleostomi</taxon>
        <taxon>Actinopterygii</taxon>
        <taxon>Neopterygii</taxon>
        <taxon>Teleostei</taxon>
        <taxon>Anguilliformes</taxon>
        <taxon>Anguillidae</taxon>
        <taxon>Anguilla</taxon>
    </lineage>
</organism>
<dbReference type="EMBL" id="GBXM01024062">
    <property type="protein sequence ID" value="JAH84515.1"/>
    <property type="molecule type" value="Transcribed_RNA"/>
</dbReference>
<reference evidence="1" key="1">
    <citation type="submission" date="2014-11" db="EMBL/GenBank/DDBJ databases">
        <authorList>
            <person name="Amaro Gonzalez C."/>
        </authorList>
    </citation>
    <scope>NUCLEOTIDE SEQUENCE</scope>
</reference>